<dbReference type="InterPro" id="IPR001356">
    <property type="entry name" value="HD"/>
</dbReference>
<dbReference type="Gene3D" id="1.10.10.60">
    <property type="entry name" value="Homeodomain-like"/>
    <property type="match status" value="1"/>
</dbReference>
<dbReference type="InterPro" id="IPR051003">
    <property type="entry name" value="AP_axis_regulatory_Homeobox"/>
</dbReference>
<dbReference type="PANTHER" id="PTHR45804">
    <property type="entry name" value="SEGMENTATION PROTEIN FUSHI TARAZU-LIKE PROTEIN"/>
    <property type="match status" value="1"/>
</dbReference>
<keyword evidence="6 7" id="KW-0238">DNA-binding</keyword>
<evidence type="ECO:0000256" key="3">
    <source>
        <dbReference type="ARBA" id="ARBA00022473"/>
    </source>
</evidence>
<dbReference type="PROSITE" id="PS50071">
    <property type="entry name" value="HOMEOBOX_2"/>
    <property type="match status" value="1"/>
</dbReference>
<evidence type="ECO:0000256" key="4">
    <source>
        <dbReference type="ARBA" id="ARBA00023015"/>
    </source>
</evidence>
<dbReference type="GO" id="GO:0005634">
    <property type="term" value="C:nucleus"/>
    <property type="evidence" value="ECO:0007669"/>
    <property type="project" value="UniProtKB-SubCell"/>
</dbReference>
<keyword evidence="6 7" id="KW-0539">Nucleus</keyword>
<dbReference type="PANTHER" id="PTHR45804:SF7">
    <property type="entry name" value="HOMEOBOX DOMAIN-CONTAINING PROTEIN"/>
    <property type="match status" value="1"/>
</dbReference>
<evidence type="ECO:0000256" key="2">
    <source>
        <dbReference type="ARBA" id="ARBA00006317"/>
    </source>
</evidence>
<evidence type="ECO:0000259" key="8">
    <source>
        <dbReference type="PROSITE" id="PS50071"/>
    </source>
</evidence>
<evidence type="ECO:0000256" key="5">
    <source>
        <dbReference type="ARBA" id="ARBA00023163"/>
    </source>
</evidence>
<dbReference type="AlphaFoldDB" id="A0A164XC51"/>
<feature type="DNA-binding region" description="Homeobox" evidence="6">
    <location>
        <begin position="147"/>
        <end position="206"/>
    </location>
</feature>
<keyword evidence="10" id="KW-1185">Reference proteome</keyword>
<evidence type="ECO:0000256" key="7">
    <source>
        <dbReference type="RuleBase" id="RU000682"/>
    </source>
</evidence>
<sequence>MGTVLISSAIRDSECSSRWERTILPDWCIVGCTFGDFLMDDELLGENGNLNKDERLGGALTNSGNIGLWEYQLRILEAAFEFFRRYHPAAIMKWMISPQRFALCLNPEFPHEQFMKFLLLILRKANFEKLDVLNCSPFVSSPKFSKSTRQRHFYDEAQLAVLNAEFARDSFPSRECRLRIAFLIGVSSKSVMWWFQNRRRRVRQRGFGTGVTVQTYETSRQQCRSSPYAPSHRIQKDILPHRLSTPGLYTQTLEERSTNCCTNETSTNFPQFHLNSKSTDWTGYRQEINPQPALVGYFSGYQFPGYQPSDQQEQGYSYWSNWEAPTSYPSSSNTMQKTTILYPETQDPYKYTNASCFRSSSSSERQMISS</sequence>
<evidence type="ECO:0000313" key="10">
    <source>
        <dbReference type="Proteomes" id="UP000076858"/>
    </source>
</evidence>
<dbReference type="CDD" id="cd00086">
    <property type="entry name" value="homeodomain"/>
    <property type="match status" value="1"/>
</dbReference>
<dbReference type="OrthoDB" id="6388942at2759"/>
<dbReference type="Pfam" id="PF00046">
    <property type="entry name" value="Homeodomain"/>
    <property type="match status" value="1"/>
</dbReference>
<protein>
    <recommendedName>
        <fullName evidence="8">Homeobox domain-containing protein</fullName>
    </recommendedName>
</protein>
<dbReference type="STRING" id="35525.A0A164XC51"/>
<dbReference type="InterPro" id="IPR009057">
    <property type="entry name" value="Homeodomain-like_sf"/>
</dbReference>
<comment type="caution">
    <text evidence="9">The sequence shown here is derived from an EMBL/GenBank/DDBJ whole genome shotgun (WGS) entry which is preliminary data.</text>
</comment>
<keyword evidence="3" id="KW-0217">Developmental protein</keyword>
<dbReference type="GO" id="GO:0003677">
    <property type="term" value="F:DNA binding"/>
    <property type="evidence" value="ECO:0007669"/>
    <property type="project" value="UniProtKB-UniRule"/>
</dbReference>
<comment type="similarity">
    <text evidence="2">Belongs to the Abd-B homeobox family.</text>
</comment>
<dbReference type="Proteomes" id="UP000076858">
    <property type="component" value="Unassembled WGS sequence"/>
</dbReference>
<feature type="domain" description="Homeobox" evidence="8">
    <location>
        <begin position="145"/>
        <end position="205"/>
    </location>
</feature>
<reference evidence="9 10" key="1">
    <citation type="submission" date="2016-03" db="EMBL/GenBank/DDBJ databases">
        <title>EvidentialGene: Evidence-directed Construction of Genes on Genomes.</title>
        <authorList>
            <person name="Gilbert D.G."/>
            <person name="Choi J.-H."/>
            <person name="Mockaitis K."/>
            <person name="Colbourne J."/>
            <person name="Pfrender M."/>
        </authorList>
    </citation>
    <scope>NUCLEOTIDE SEQUENCE [LARGE SCALE GENOMIC DNA]</scope>
    <source>
        <strain evidence="9 10">Xinb3</strain>
        <tissue evidence="9">Complete organism</tissue>
    </source>
</reference>
<keyword evidence="4" id="KW-0805">Transcription regulation</keyword>
<name>A0A164XC51_9CRUS</name>
<accession>A0A164XC51</accession>
<dbReference type="SUPFAM" id="SSF46689">
    <property type="entry name" value="Homeodomain-like"/>
    <property type="match status" value="1"/>
</dbReference>
<keyword evidence="5" id="KW-0804">Transcription</keyword>
<evidence type="ECO:0000256" key="1">
    <source>
        <dbReference type="ARBA" id="ARBA00004123"/>
    </source>
</evidence>
<gene>
    <name evidence="9" type="ORF">APZ42_020717</name>
</gene>
<comment type="subcellular location">
    <subcellularLocation>
        <location evidence="1 6 7">Nucleus</location>
    </subcellularLocation>
</comment>
<dbReference type="EMBL" id="LRGB01001005">
    <property type="protein sequence ID" value="KZS14070.1"/>
    <property type="molecule type" value="Genomic_DNA"/>
</dbReference>
<evidence type="ECO:0000256" key="6">
    <source>
        <dbReference type="PROSITE-ProRule" id="PRU00108"/>
    </source>
</evidence>
<dbReference type="SMART" id="SM00389">
    <property type="entry name" value="HOX"/>
    <property type="match status" value="1"/>
</dbReference>
<keyword evidence="6 7" id="KW-0371">Homeobox</keyword>
<organism evidence="9 10">
    <name type="scientific">Daphnia magna</name>
    <dbReference type="NCBI Taxonomy" id="35525"/>
    <lineage>
        <taxon>Eukaryota</taxon>
        <taxon>Metazoa</taxon>
        <taxon>Ecdysozoa</taxon>
        <taxon>Arthropoda</taxon>
        <taxon>Crustacea</taxon>
        <taxon>Branchiopoda</taxon>
        <taxon>Diplostraca</taxon>
        <taxon>Cladocera</taxon>
        <taxon>Anomopoda</taxon>
        <taxon>Daphniidae</taxon>
        <taxon>Daphnia</taxon>
    </lineage>
</organism>
<evidence type="ECO:0000313" key="9">
    <source>
        <dbReference type="EMBL" id="KZS14070.1"/>
    </source>
</evidence>
<proteinExistence type="inferred from homology"/>